<name>A0A1M4EQI2_9ACTN</name>
<protein>
    <submittedName>
        <fullName evidence="2">Uncharacterized protein</fullName>
    </submittedName>
</protein>
<accession>A0A1M4EQI2</accession>
<sequence length="136" mass="15088">MREFLERLAERQAAAQAEADDLREQIAELTQRLNAAEQVLSRLRVTRETILEMTGEAGETAAGPPTLTPVYRQILAVVEQAPDGLRVKDICRLLNTGTDHTHTESLRAKLKRMVARGVLTEPEPGLFILPRPGHDA</sequence>
<gene>
    <name evidence="2" type="ORF">BN4615_P10627</name>
</gene>
<evidence type="ECO:0000256" key="1">
    <source>
        <dbReference type="SAM" id="Coils"/>
    </source>
</evidence>
<feature type="coiled-coil region" evidence="1">
    <location>
        <begin position="5"/>
        <end position="46"/>
    </location>
</feature>
<proteinExistence type="predicted"/>
<dbReference type="RefSeq" id="WP_225269642.1">
    <property type="nucleotide sequence ID" value="NZ_CP084058.1"/>
</dbReference>
<evidence type="ECO:0000313" key="2">
    <source>
        <dbReference type="EMBL" id="SBP01111.1"/>
    </source>
</evidence>
<keyword evidence="1" id="KW-0175">Coiled coil</keyword>
<organism evidence="2">
    <name type="scientific">Nonomuraea gerenzanensis</name>
    <dbReference type="NCBI Taxonomy" id="93944"/>
    <lineage>
        <taxon>Bacteria</taxon>
        <taxon>Bacillati</taxon>
        <taxon>Actinomycetota</taxon>
        <taxon>Actinomycetes</taxon>
        <taxon>Streptosporangiales</taxon>
        <taxon>Streptosporangiaceae</taxon>
        <taxon>Nonomuraea</taxon>
    </lineage>
</organism>
<dbReference type="AlphaFoldDB" id="A0A1M4EQI2"/>
<dbReference type="EMBL" id="LT559118">
    <property type="protein sequence ID" value="SBP01111.1"/>
    <property type="molecule type" value="Genomic_DNA"/>
</dbReference>
<reference evidence="2" key="1">
    <citation type="submission" date="2016-04" db="EMBL/GenBank/DDBJ databases">
        <authorList>
            <person name="Evans L.H."/>
            <person name="Alamgir A."/>
            <person name="Owens N."/>
            <person name="Weber N.D."/>
            <person name="Virtaneva K."/>
            <person name="Barbian K."/>
            <person name="Babar A."/>
            <person name="Rosenke K."/>
        </authorList>
    </citation>
    <scope>NUCLEOTIDE SEQUENCE</scope>
    <source>
        <strain evidence="2">Nono1</strain>
    </source>
</reference>